<dbReference type="Proteomes" id="UP001470752">
    <property type="component" value="Unassembled WGS sequence"/>
</dbReference>
<dbReference type="Gene3D" id="1.10.10.10">
    <property type="entry name" value="Winged helix-like DNA-binding domain superfamily/Winged helix DNA-binding domain"/>
    <property type="match status" value="1"/>
</dbReference>
<dbReference type="PROSITE" id="PS50995">
    <property type="entry name" value="HTH_MARR_2"/>
    <property type="match status" value="1"/>
</dbReference>
<dbReference type="SMART" id="SM00347">
    <property type="entry name" value="HTH_MARR"/>
    <property type="match status" value="1"/>
</dbReference>
<evidence type="ECO:0000256" key="3">
    <source>
        <dbReference type="ARBA" id="ARBA00023163"/>
    </source>
</evidence>
<evidence type="ECO:0000313" key="5">
    <source>
        <dbReference type="EMBL" id="MEQ2414337.1"/>
    </source>
</evidence>
<dbReference type="RefSeq" id="WP_021925608.1">
    <property type="nucleotide sequence ID" value="NZ_JBBNFW010000189.1"/>
</dbReference>
<keyword evidence="1" id="KW-0805">Transcription regulation</keyword>
<evidence type="ECO:0000256" key="2">
    <source>
        <dbReference type="ARBA" id="ARBA00023125"/>
    </source>
</evidence>
<dbReference type="InterPro" id="IPR000835">
    <property type="entry name" value="HTH_MarR-typ"/>
</dbReference>
<keyword evidence="6" id="KW-1185">Reference proteome</keyword>
<sequence>MEVQKKECGPGKGEWTGRHIGRELHTLDMMIGRLVNAYQSKVDEKAGINRMQGWIIGYLYRHSDEDVFQKDLEAEFQMARSTASGILQSMEKKQLIIRESIPRDARLKRLVLTPKGMEFQMEIIDNFARIQKALSADIPEKKLEEFYETADMIRENVVKACQEAGEITEPKKVIKKQ</sequence>
<feature type="domain" description="HTH marR-type" evidence="4">
    <location>
        <begin position="17"/>
        <end position="155"/>
    </location>
</feature>
<dbReference type="SUPFAM" id="SSF46785">
    <property type="entry name" value="Winged helix' DNA-binding domain"/>
    <property type="match status" value="1"/>
</dbReference>
<evidence type="ECO:0000259" key="4">
    <source>
        <dbReference type="PROSITE" id="PS50995"/>
    </source>
</evidence>
<name>A0ABV1CS85_9FIRM</name>
<accession>A0ABV1CS85</accession>
<evidence type="ECO:0000256" key="1">
    <source>
        <dbReference type="ARBA" id="ARBA00023015"/>
    </source>
</evidence>
<protein>
    <submittedName>
        <fullName evidence="5">MarR family winged helix-turn-helix transcriptional regulator</fullName>
    </submittedName>
</protein>
<comment type="caution">
    <text evidence="5">The sequence shown here is derived from an EMBL/GenBank/DDBJ whole genome shotgun (WGS) entry which is preliminary data.</text>
</comment>
<dbReference type="InterPro" id="IPR036388">
    <property type="entry name" value="WH-like_DNA-bd_sf"/>
</dbReference>
<evidence type="ECO:0000313" key="6">
    <source>
        <dbReference type="Proteomes" id="UP001470752"/>
    </source>
</evidence>
<proteinExistence type="predicted"/>
<dbReference type="Pfam" id="PF12802">
    <property type="entry name" value="MarR_2"/>
    <property type="match status" value="1"/>
</dbReference>
<dbReference type="PANTHER" id="PTHR42756:SF1">
    <property type="entry name" value="TRANSCRIPTIONAL REPRESSOR OF EMRAB OPERON"/>
    <property type="match status" value="1"/>
</dbReference>
<dbReference type="InterPro" id="IPR036390">
    <property type="entry name" value="WH_DNA-bd_sf"/>
</dbReference>
<reference evidence="5 6" key="1">
    <citation type="submission" date="2024-04" db="EMBL/GenBank/DDBJ databases">
        <title>Human intestinal bacterial collection.</title>
        <authorList>
            <person name="Pauvert C."/>
            <person name="Hitch T.C.A."/>
            <person name="Clavel T."/>
        </authorList>
    </citation>
    <scope>NUCLEOTIDE SEQUENCE [LARGE SCALE GENOMIC DNA]</scope>
    <source>
        <strain evidence="5 6">CLA-AA-H161</strain>
    </source>
</reference>
<dbReference type="EMBL" id="JBBNFW010000189">
    <property type="protein sequence ID" value="MEQ2414337.1"/>
    <property type="molecule type" value="Genomic_DNA"/>
</dbReference>
<keyword evidence="2" id="KW-0238">DNA-binding</keyword>
<dbReference type="PANTHER" id="PTHR42756">
    <property type="entry name" value="TRANSCRIPTIONAL REGULATOR, MARR"/>
    <property type="match status" value="1"/>
</dbReference>
<gene>
    <name evidence="5" type="ORF">AAAX94_15095</name>
</gene>
<organism evidence="5 6">
    <name type="scientific">Blautia acetigignens</name>
    <dbReference type="NCBI Taxonomy" id="2981783"/>
    <lineage>
        <taxon>Bacteria</taxon>
        <taxon>Bacillati</taxon>
        <taxon>Bacillota</taxon>
        <taxon>Clostridia</taxon>
        <taxon>Lachnospirales</taxon>
        <taxon>Lachnospiraceae</taxon>
        <taxon>Blautia</taxon>
    </lineage>
</organism>
<keyword evidence="3" id="KW-0804">Transcription</keyword>